<name>A0A345T3H8_9ACTN</name>
<comment type="similarity">
    <text evidence="1">Belongs to the SMC family. SbcC subfamily.</text>
</comment>
<dbReference type="KEGG" id="stri:C7M71_027230"/>
<accession>A0A345T3H8</accession>
<dbReference type="Gene3D" id="3.40.50.300">
    <property type="entry name" value="P-loop containing nucleotide triphosphate hydrolases"/>
    <property type="match status" value="2"/>
</dbReference>
<evidence type="ECO:0000256" key="2">
    <source>
        <dbReference type="ARBA" id="ARBA00011322"/>
    </source>
</evidence>
<evidence type="ECO:0000259" key="6">
    <source>
        <dbReference type="Pfam" id="PF13476"/>
    </source>
</evidence>
<keyword evidence="4" id="KW-0175">Coiled coil</keyword>
<dbReference type="Proteomes" id="UP000249340">
    <property type="component" value="Chromosome"/>
</dbReference>
<dbReference type="AlphaFoldDB" id="A0A345T3H8"/>
<evidence type="ECO:0000256" key="4">
    <source>
        <dbReference type="SAM" id="Coils"/>
    </source>
</evidence>
<comment type="subunit">
    <text evidence="2">Heterodimer of SbcC and SbcD.</text>
</comment>
<feature type="region of interest" description="Disordered" evidence="5">
    <location>
        <begin position="89"/>
        <end position="109"/>
    </location>
</feature>
<dbReference type="RefSeq" id="WP_114914604.1">
    <property type="nucleotide sequence ID" value="NZ_CP031264.1"/>
</dbReference>
<dbReference type="OrthoDB" id="9795626at2"/>
<keyword evidence="8" id="KW-1185">Reference proteome</keyword>
<feature type="coiled-coil region" evidence="4">
    <location>
        <begin position="352"/>
        <end position="451"/>
    </location>
</feature>
<feature type="domain" description="Rad50/SbcC-type AAA" evidence="6">
    <location>
        <begin position="5"/>
        <end position="180"/>
    </location>
</feature>
<proteinExistence type="inferred from homology"/>
<feature type="region of interest" description="Disordered" evidence="5">
    <location>
        <begin position="277"/>
        <end position="305"/>
    </location>
</feature>
<dbReference type="EMBL" id="CP031264">
    <property type="protein sequence ID" value="AXI80533.1"/>
    <property type="molecule type" value="Genomic_DNA"/>
</dbReference>
<sequence>MRLHSLTITAFGPFAGTEQVDFDTLAASGLFLLRGATGAGKTSVLDAVCFALYGSVPGDRRPTRLRSDHADPHLPTEVVLDVTLGGRRLEITRRPEQPRPKKRGGGVTTEKAQTLLREWNGTGWTAASKSHQEVGEEIARLLGMSRDQFCQVVLLPQGDFARFLRADATQRADLLGRLFDTRRFGQVEEWLADRRRAGEERLHAAQDGLRQLIARLDQEAGDHAEPPPEATDHALGWAAVLRCDADEQHTIARSALQLAEQDHLERQHQSTRILHLAEHQRRHRDAQQRARDLAAAAPDRDADRRRLTAARSAAVVESALRLHRTAADAYTAAEQHERAARAALGPDRDASVQELATAEAQARADIVRLEAARQDERRHTEVSAELHRLEAESRAAEELRQEAERRLADLPREENRLRERLTAAQEGAALAEQATAHRHEAERRLTAAQTRDDLLTRTRLAETDEAALHHLAAQARTAWLDLREQRLDGMAAELAERLRDGDPCPVCGSAAHPSPTRPSPTRVTREDEQAAQTAFHDADAAAQRATDTVRALREQAAAATAIAGDTPVSALTADLTALAATLTAALHAADDLVPAEQALTRLAAEREQYLAQQQLATTRQAAHTALLDTLLPEQQALTDRLDRARGDAPSVAERTTRLTHHADRLSTAVTAARETADAAARLKDADAEVAASAVAAGFATPSDAASALLPPAELDALQTRLERWDSEQAAVDDLLRNPDLLSAAAHPPADPTSAQTALEAATTRLRTAAATEAAARRRRTELHRLGTELTTRATTLAPALAEQTRISRLSQLASGTSSDNRLRMRLESYVLAARLEQVAAAASSRLVRMSGGRYTLVHSDGKAAGTRRSGLSLRVVDAWTGTERDTATLSGGESFFASLALALGLADVVTDEAGGMPLDTLFIDEGFGTLDEHALEEVLDVLDGLRERDRAVGIVSHVADLRHRIPAQLLVHKGRHGSTLHPTSPEAP</sequence>
<feature type="compositionally biased region" description="Basic and acidic residues" evidence="5">
    <location>
        <begin position="89"/>
        <end position="99"/>
    </location>
</feature>
<evidence type="ECO:0000256" key="3">
    <source>
        <dbReference type="ARBA" id="ARBA00013368"/>
    </source>
</evidence>
<dbReference type="PANTHER" id="PTHR32114">
    <property type="entry name" value="ABC TRANSPORTER ABCH.3"/>
    <property type="match status" value="1"/>
</dbReference>
<dbReference type="PANTHER" id="PTHR32114:SF2">
    <property type="entry name" value="ABC TRANSPORTER ABCH.3"/>
    <property type="match status" value="1"/>
</dbReference>
<organism evidence="7 8">
    <name type="scientific">Peterkaempfera bronchialis</name>
    <dbReference type="NCBI Taxonomy" id="2126346"/>
    <lineage>
        <taxon>Bacteria</taxon>
        <taxon>Bacillati</taxon>
        <taxon>Actinomycetota</taxon>
        <taxon>Actinomycetes</taxon>
        <taxon>Kitasatosporales</taxon>
        <taxon>Streptomycetaceae</taxon>
        <taxon>Peterkaempfera</taxon>
    </lineage>
</organism>
<evidence type="ECO:0000313" key="8">
    <source>
        <dbReference type="Proteomes" id="UP000249340"/>
    </source>
</evidence>
<dbReference type="InterPro" id="IPR038729">
    <property type="entry name" value="Rad50/SbcC_AAA"/>
</dbReference>
<protein>
    <recommendedName>
        <fullName evidence="3">Nuclease SbcCD subunit C</fullName>
    </recommendedName>
</protein>
<dbReference type="Pfam" id="PF13476">
    <property type="entry name" value="AAA_23"/>
    <property type="match status" value="1"/>
</dbReference>
<dbReference type="InterPro" id="IPR027417">
    <property type="entry name" value="P-loop_NTPase"/>
</dbReference>
<dbReference type="SUPFAM" id="SSF52540">
    <property type="entry name" value="P-loop containing nucleoside triphosphate hydrolases"/>
    <property type="match status" value="1"/>
</dbReference>
<evidence type="ECO:0000313" key="7">
    <source>
        <dbReference type="EMBL" id="AXI80533.1"/>
    </source>
</evidence>
<evidence type="ECO:0000256" key="5">
    <source>
        <dbReference type="SAM" id="MobiDB-lite"/>
    </source>
</evidence>
<dbReference type="GO" id="GO:0016887">
    <property type="term" value="F:ATP hydrolysis activity"/>
    <property type="evidence" value="ECO:0007669"/>
    <property type="project" value="InterPro"/>
</dbReference>
<dbReference type="Pfam" id="PF13558">
    <property type="entry name" value="SbcC_Walker_B"/>
    <property type="match status" value="1"/>
</dbReference>
<evidence type="ECO:0000256" key="1">
    <source>
        <dbReference type="ARBA" id="ARBA00006930"/>
    </source>
</evidence>
<reference evidence="8" key="1">
    <citation type="submission" date="2018-07" db="EMBL/GenBank/DDBJ databases">
        <title>Streptacidiphilus bronchialis DSM 106435 chromosome.</title>
        <authorList>
            <person name="Batra D."/>
            <person name="Gulvik C.A."/>
        </authorList>
    </citation>
    <scope>NUCLEOTIDE SEQUENCE [LARGE SCALE GENOMIC DNA]</scope>
    <source>
        <strain evidence="8">DSM 106435</strain>
    </source>
</reference>
<dbReference type="GO" id="GO:0006302">
    <property type="term" value="P:double-strand break repair"/>
    <property type="evidence" value="ECO:0007669"/>
    <property type="project" value="InterPro"/>
</dbReference>
<gene>
    <name evidence="7" type="ORF">C7M71_027230</name>
</gene>